<proteinExistence type="predicted"/>
<dbReference type="EMBL" id="VSSQ01002099">
    <property type="protein sequence ID" value="MPM13300.1"/>
    <property type="molecule type" value="Genomic_DNA"/>
</dbReference>
<sequence>MSKKIIQLNEGAIKDELKELVRGSVEETLNNLLEKEARELTQAARYERTEARHVQLRLMSNKQAQIRAGYPADVFHDFYSPYEDVRCCNG</sequence>
<comment type="caution">
    <text evidence="1">The sequence shown here is derived from an EMBL/GenBank/DDBJ whole genome shotgun (WGS) entry which is preliminary data.</text>
</comment>
<gene>
    <name evidence="1" type="ORF">SDC9_59656</name>
</gene>
<accession>A0A644XAS1</accession>
<dbReference type="AlphaFoldDB" id="A0A644XAS1"/>
<name>A0A644XAS1_9ZZZZ</name>
<organism evidence="1">
    <name type="scientific">bioreactor metagenome</name>
    <dbReference type="NCBI Taxonomy" id="1076179"/>
    <lineage>
        <taxon>unclassified sequences</taxon>
        <taxon>metagenomes</taxon>
        <taxon>ecological metagenomes</taxon>
    </lineage>
</organism>
<protein>
    <submittedName>
        <fullName evidence="1">Uncharacterized protein</fullName>
    </submittedName>
</protein>
<evidence type="ECO:0000313" key="1">
    <source>
        <dbReference type="EMBL" id="MPM13300.1"/>
    </source>
</evidence>
<reference evidence="1" key="1">
    <citation type="submission" date="2019-08" db="EMBL/GenBank/DDBJ databases">
        <authorList>
            <person name="Kucharzyk K."/>
            <person name="Murdoch R.W."/>
            <person name="Higgins S."/>
            <person name="Loffler F."/>
        </authorList>
    </citation>
    <scope>NUCLEOTIDE SEQUENCE</scope>
</reference>